<keyword evidence="1" id="KW-0812">Transmembrane</keyword>
<protein>
    <recommendedName>
        <fullName evidence="4">ATP synthase I</fullName>
    </recommendedName>
</protein>
<accession>A0ABV1GDF2</accession>
<gene>
    <name evidence="2" type="ORF">WMO24_04955</name>
</gene>
<feature type="transmembrane region" description="Helical" evidence="1">
    <location>
        <begin position="7"/>
        <end position="27"/>
    </location>
</feature>
<keyword evidence="1" id="KW-1133">Transmembrane helix</keyword>
<keyword evidence="1" id="KW-0472">Membrane</keyword>
<evidence type="ECO:0000313" key="3">
    <source>
        <dbReference type="Proteomes" id="UP001477672"/>
    </source>
</evidence>
<dbReference type="EMBL" id="JBBMFA010000069">
    <property type="protein sequence ID" value="MEQ2519781.1"/>
    <property type="molecule type" value="Genomic_DNA"/>
</dbReference>
<evidence type="ECO:0008006" key="4">
    <source>
        <dbReference type="Google" id="ProtNLM"/>
    </source>
</evidence>
<name>A0ABV1GDF2_9FIRM</name>
<feature type="transmembrane region" description="Helical" evidence="1">
    <location>
        <begin position="33"/>
        <end position="54"/>
    </location>
</feature>
<dbReference type="RefSeq" id="WP_349215216.1">
    <property type="nucleotide sequence ID" value="NZ_JBBMFA010000069.1"/>
</dbReference>
<proteinExistence type="predicted"/>
<reference evidence="2 3" key="1">
    <citation type="submission" date="2024-03" db="EMBL/GenBank/DDBJ databases">
        <title>Human intestinal bacterial collection.</title>
        <authorList>
            <person name="Pauvert C."/>
            <person name="Hitch T.C.A."/>
            <person name="Clavel T."/>
        </authorList>
    </citation>
    <scope>NUCLEOTIDE SEQUENCE [LARGE SCALE GENOMIC DNA]</scope>
    <source>
        <strain evidence="2 3">CLA-JM-H11</strain>
    </source>
</reference>
<comment type="caution">
    <text evidence="2">The sequence shown here is derived from an EMBL/GenBank/DDBJ whole genome shotgun (WGS) entry which is preliminary data.</text>
</comment>
<feature type="transmembrane region" description="Helical" evidence="1">
    <location>
        <begin position="66"/>
        <end position="87"/>
    </location>
</feature>
<evidence type="ECO:0000256" key="1">
    <source>
        <dbReference type="SAM" id="Phobius"/>
    </source>
</evidence>
<dbReference type="Proteomes" id="UP001477672">
    <property type="component" value="Unassembled WGS sequence"/>
</dbReference>
<evidence type="ECO:0000313" key="2">
    <source>
        <dbReference type="EMBL" id="MEQ2519781.1"/>
    </source>
</evidence>
<keyword evidence="3" id="KW-1185">Reference proteome</keyword>
<sequence>MAHRKLFLKTLGISALLVIATGVLLALAGYFSAARGICMAVGFLVSTVALRLLFKAWESAPQLSAVGAFYILRLLVEFGAVLVSLFIPGADPVGVLIPQLFGLPVLAVLMAVDKNV</sequence>
<feature type="transmembrane region" description="Helical" evidence="1">
    <location>
        <begin position="93"/>
        <end position="112"/>
    </location>
</feature>
<organism evidence="2 3">
    <name type="scientific">Ruthenibacterium intestinale</name>
    <dbReference type="NCBI Taxonomy" id="3133163"/>
    <lineage>
        <taxon>Bacteria</taxon>
        <taxon>Bacillati</taxon>
        <taxon>Bacillota</taxon>
        <taxon>Clostridia</taxon>
        <taxon>Eubacteriales</taxon>
        <taxon>Oscillospiraceae</taxon>
        <taxon>Ruthenibacterium</taxon>
    </lineage>
</organism>